<protein>
    <submittedName>
        <fullName evidence="1">Uncharacterized protein</fullName>
    </submittedName>
</protein>
<dbReference type="EMBL" id="WTYV01000001">
    <property type="protein sequence ID" value="MXO70362.1"/>
    <property type="molecule type" value="Genomic_DNA"/>
</dbReference>
<dbReference type="OrthoDB" id="7505978at2"/>
<organism evidence="1 2">
    <name type="scientific">Alteraurantiacibacter buctensis</name>
    <dbReference type="NCBI Taxonomy" id="1503981"/>
    <lineage>
        <taxon>Bacteria</taxon>
        <taxon>Pseudomonadati</taxon>
        <taxon>Pseudomonadota</taxon>
        <taxon>Alphaproteobacteria</taxon>
        <taxon>Sphingomonadales</taxon>
        <taxon>Erythrobacteraceae</taxon>
        <taxon>Alteraurantiacibacter</taxon>
    </lineage>
</organism>
<reference evidence="1 2" key="1">
    <citation type="submission" date="2019-12" db="EMBL/GenBank/DDBJ databases">
        <title>Genomic-based taxomic classification of the family Erythrobacteraceae.</title>
        <authorList>
            <person name="Xu L."/>
        </authorList>
    </citation>
    <scope>NUCLEOTIDE SEQUENCE [LARGE SCALE GENOMIC DNA]</scope>
    <source>
        <strain evidence="1 2">M0322</strain>
    </source>
</reference>
<comment type="caution">
    <text evidence="1">The sequence shown here is derived from an EMBL/GenBank/DDBJ whole genome shotgun (WGS) entry which is preliminary data.</text>
</comment>
<sequence length="204" mass="21732">MIKRGLYFAFMALLGLIVLGSQLDRQAQLDPRYLAAVPAPFRSTAQRILVEAMLAGGEETASMEEARKLVRWRPMPAHHLVLFALSAQMDGGEDLALPMLEESARRGWREPITQIAVARAALLSRDYPSAAQRVAALIATGSAPDVTDGLLAELIATPAGRGALAAMVSQPGYWQGSLMRRVASAGRPADAASMQALIDSAGSH</sequence>
<evidence type="ECO:0000313" key="2">
    <source>
        <dbReference type="Proteomes" id="UP000466966"/>
    </source>
</evidence>
<gene>
    <name evidence="1" type="ORF">GRI99_01785</name>
</gene>
<dbReference type="Proteomes" id="UP000466966">
    <property type="component" value="Unassembled WGS sequence"/>
</dbReference>
<proteinExistence type="predicted"/>
<dbReference type="RefSeq" id="WP_160770288.1">
    <property type="nucleotide sequence ID" value="NZ_WTYV01000001.1"/>
</dbReference>
<evidence type="ECO:0000313" key="1">
    <source>
        <dbReference type="EMBL" id="MXO70362.1"/>
    </source>
</evidence>
<name>A0A844YTD3_9SPHN</name>
<keyword evidence="2" id="KW-1185">Reference proteome</keyword>
<dbReference type="AlphaFoldDB" id="A0A844YTD3"/>
<accession>A0A844YTD3</accession>